<sequence length="191" mass="20794">MALRPGGHTTVASWTNAASRAVSCGDSRCIVRQSNLVKHHDLYERSGIQTSPKHRRCDETLALPAGRMEEDRTGQNSLSSVLGEDVMNAVGTGALSRLPLIAGRLADEDGMKRIFILSDLGSKGAARSEPSSTLGRAFPFLSPLRTDRAPAGTLKAERRDADDLNSMARRDLDSTLLRCMIGRVYRPCWQA</sequence>
<dbReference type="PANTHER" id="PTHR12091:SF2">
    <property type="entry name" value="PRO-MCH PRECURSOR"/>
    <property type="match status" value="1"/>
</dbReference>
<dbReference type="GO" id="GO:0045202">
    <property type="term" value="C:synapse"/>
    <property type="evidence" value="ECO:0007669"/>
    <property type="project" value="GOC"/>
</dbReference>
<dbReference type="GO" id="GO:0031777">
    <property type="term" value="F:type 1 melanin-concentrating hormone receptor binding"/>
    <property type="evidence" value="ECO:0007669"/>
    <property type="project" value="TreeGrafter"/>
</dbReference>
<reference evidence="1 2" key="1">
    <citation type="submission" date="2020-10" db="EMBL/GenBank/DDBJ databases">
        <title>Pygocentrus nattereri (red-bellied piranha) genome, fPygNat1, primary haplotype.</title>
        <authorList>
            <person name="Myers G."/>
            <person name="Meyer A."/>
            <person name="Karagic N."/>
            <person name="Pippel M."/>
            <person name="Winkler S."/>
            <person name="Tracey A."/>
            <person name="Wood J."/>
            <person name="Formenti G."/>
            <person name="Howe K."/>
            <person name="Fedrigo O."/>
            <person name="Jarvis E.D."/>
        </authorList>
    </citation>
    <scope>NUCLEOTIDE SEQUENCE [LARGE SCALE GENOMIC DNA]</scope>
</reference>
<reference evidence="1" key="3">
    <citation type="submission" date="2025-09" db="UniProtKB">
        <authorList>
            <consortium name="Ensembl"/>
        </authorList>
    </citation>
    <scope>IDENTIFICATION</scope>
</reference>
<reference evidence="1" key="2">
    <citation type="submission" date="2025-08" db="UniProtKB">
        <authorList>
            <consortium name="Ensembl"/>
        </authorList>
    </citation>
    <scope>IDENTIFICATION</scope>
</reference>
<evidence type="ECO:0000313" key="1">
    <source>
        <dbReference type="Ensembl" id="ENSPNAP00000009984.2"/>
    </source>
</evidence>
<dbReference type="GO" id="GO:0030354">
    <property type="term" value="F:melanin-concentrating hormone activity"/>
    <property type="evidence" value="ECO:0007669"/>
    <property type="project" value="InterPro"/>
</dbReference>
<dbReference type="Ensembl" id="ENSPNAT00000016501.2">
    <property type="protein sequence ID" value="ENSPNAP00000009984.2"/>
    <property type="gene ID" value="ENSPNAG00000015503.2"/>
</dbReference>
<keyword evidence="2" id="KW-1185">Reference proteome</keyword>
<dbReference type="Pfam" id="PF05824">
    <property type="entry name" value="Pro-MCH"/>
    <property type="match status" value="1"/>
</dbReference>
<evidence type="ECO:0000313" key="2">
    <source>
        <dbReference type="Proteomes" id="UP001501920"/>
    </source>
</evidence>
<dbReference type="PANTHER" id="PTHR12091">
    <property type="entry name" value="MELANIN-CONCENTRATING HORMONE"/>
    <property type="match status" value="1"/>
</dbReference>
<protein>
    <submittedName>
        <fullName evidence="1">Insulin like growth factor 1</fullName>
    </submittedName>
</protein>
<dbReference type="AlphaFoldDB" id="A0A3B4CHM6"/>
<dbReference type="Proteomes" id="UP001501920">
    <property type="component" value="Chromosome 1"/>
</dbReference>
<dbReference type="InterPro" id="IPR005456">
    <property type="entry name" value="Prepro-melanin_conc_hormone"/>
</dbReference>
<organism evidence="1 2">
    <name type="scientific">Pygocentrus nattereri</name>
    <name type="common">Red-bellied piranha</name>
    <dbReference type="NCBI Taxonomy" id="42514"/>
    <lineage>
        <taxon>Eukaryota</taxon>
        <taxon>Metazoa</taxon>
        <taxon>Chordata</taxon>
        <taxon>Craniata</taxon>
        <taxon>Vertebrata</taxon>
        <taxon>Euteleostomi</taxon>
        <taxon>Actinopterygii</taxon>
        <taxon>Neopterygii</taxon>
        <taxon>Teleostei</taxon>
        <taxon>Ostariophysi</taxon>
        <taxon>Characiformes</taxon>
        <taxon>Characoidei</taxon>
        <taxon>Pygocentrus</taxon>
    </lineage>
</organism>
<accession>A0A3B4CHM6</accession>
<proteinExistence type="predicted"/>
<gene>
    <name evidence="1" type="primary">IGF1</name>
</gene>
<dbReference type="GO" id="GO:0007268">
    <property type="term" value="P:chemical synaptic transmission"/>
    <property type="evidence" value="ECO:0007669"/>
    <property type="project" value="InterPro"/>
</dbReference>
<name>A0A3B4CHM6_PYGNA</name>
<dbReference type="GeneTree" id="ENSGT00940000159081"/>